<feature type="region of interest" description="Disordered" evidence="1">
    <location>
        <begin position="197"/>
        <end position="225"/>
    </location>
</feature>
<name>A0A396SWJ8_9LACO</name>
<organism evidence="3 4">
    <name type="scientific">Lactobacillus bombicola</name>
    <dbReference type="NCBI Taxonomy" id="1505723"/>
    <lineage>
        <taxon>Bacteria</taxon>
        <taxon>Bacillati</taxon>
        <taxon>Bacillota</taxon>
        <taxon>Bacilli</taxon>
        <taxon>Lactobacillales</taxon>
        <taxon>Lactobacillaceae</taxon>
        <taxon>Lactobacillus</taxon>
    </lineage>
</organism>
<comment type="caution">
    <text evidence="3">The sequence shown here is derived from an EMBL/GenBank/DDBJ whole genome shotgun (WGS) entry which is preliminary data.</text>
</comment>
<feature type="signal peptide" evidence="2">
    <location>
        <begin position="1"/>
        <end position="30"/>
    </location>
</feature>
<feature type="chain" id="PRO_5017288791" evidence="2">
    <location>
        <begin position="31"/>
        <end position="225"/>
    </location>
</feature>
<dbReference type="RefSeq" id="WP_118897743.1">
    <property type="nucleotide sequence ID" value="NZ_QOCV01000004.1"/>
</dbReference>
<dbReference type="EMBL" id="QOCV01000004">
    <property type="protein sequence ID" value="RHW55010.1"/>
    <property type="molecule type" value="Genomic_DNA"/>
</dbReference>
<feature type="compositionally biased region" description="Basic and acidic residues" evidence="1">
    <location>
        <begin position="105"/>
        <end position="117"/>
    </location>
</feature>
<sequence length="225" mass="24833">MKFNKKIITLAVAGITAVSPIISQSALVLADTTNQVTNNTAKTDANTATTDNSKASQDNKVTAPNADAQKPKEDNKVVAPNPNADAQKPKEDNKVVAPNPNADAQKPKEEAKTQEPKAKLIKTNAKWSKKHKTANKYYNAAIKKGRKLSKLKRLNLYTDTLKHFSKNHASYAKKYRAYLKAEINWLKPIVEKEQQAKIVNPLPDVPTDHPVDTPSKTDKASENKK</sequence>
<dbReference type="AlphaFoldDB" id="A0A396SWJ8"/>
<evidence type="ECO:0000313" key="3">
    <source>
        <dbReference type="EMBL" id="RHW55010.1"/>
    </source>
</evidence>
<proteinExistence type="predicted"/>
<gene>
    <name evidence="3" type="ORF">DS835_02560</name>
</gene>
<evidence type="ECO:0000256" key="1">
    <source>
        <dbReference type="SAM" id="MobiDB-lite"/>
    </source>
</evidence>
<dbReference type="Proteomes" id="UP000265862">
    <property type="component" value="Unassembled WGS sequence"/>
</dbReference>
<reference evidence="3 4" key="1">
    <citation type="submission" date="2018-07" db="EMBL/GenBank/DDBJ databases">
        <title>Genome sequences of six Lactobacillus spp. isolated from bumble bee guts.</title>
        <authorList>
            <person name="Motta E.V.S."/>
            <person name="Moran N.A."/>
        </authorList>
    </citation>
    <scope>NUCLEOTIDE SEQUENCE [LARGE SCALE GENOMIC DNA]</scope>
    <source>
        <strain evidence="3 4">OCC3</strain>
    </source>
</reference>
<keyword evidence="2" id="KW-0732">Signal</keyword>
<accession>A0A396SWJ8</accession>
<feature type="compositionally biased region" description="Low complexity" evidence="1">
    <location>
        <begin position="40"/>
        <end position="56"/>
    </location>
</feature>
<protein>
    <submittedName>
        <fullName evidence="3">Uncharacterized protein</fullName>
    </submittedName>
</protein>
<evidence type="ECO:0000256" key="2">
    <source>
        <dbReference type="SAM" id="SignalP"/>
    </source>
</evidence>
<evidence type="ECO:0000313" key="4">
    <source>
        <dbReference type="Proteomes" id="UP000265862"/>
    </source>
</evidence>
<feature type="compositionally biased region" description="Basic and acidic residues" evidence="1">
    <location>
        <begin position="206"/>
        <end position="225"/>
    </location>
</feature>
<feature type="region of interest" description="Disordered" evidence="1">
    <location>
        <begin position="40"/>
        <end position="117"/>
    </location>
</feature>